<reference evidence="1" key="2">
    <citation type="journal article" date="2022" name="Microbiol. Resour. Announc.">
        <title>Metagenome Sequencing to Explore Phylogenomics of Terrestrial Cyanobacteria.</title>
        <authorList>
            <person name="Ward R.D."/>
            <person name="Stajich J.E."/>
            <person name="Johansen J.R."/>
            <person name="Huntemann M."/>
            <person name="Clum A."/>
            <person name="Foster B."/>
            <person name="Foster B."/>
            <person name="Roux S."/>
            <person name="Palaniappan K."/>
            <person name="Varghese N."/>
            <person name="Mukherjee S."/>
            <person name="Reddy T.B.K."/>
            <person name="Daum C."/>
            <person name="Copeland A."/>
            <person name="Chen I.A."/>
            <person name="Ivanova N.N."/>
            <person name="Kyrpides N.C."/>
            <person name="Shapiro N."/>
            <person name="Eloe-Fadrosh E.A."/>
            <person name="Pietrasiak N."/>
        </authorList>
    </citation>
    <scope>NUCLEOTIDE SEQUENCE</scope>
    <source>
        <strain evidence="1">CPER-KK1</strain>
    </source>
</reference>
<dbReference type="Proteomes" id="UP000753908">
    <property type="component" value="Unassembled WGS sequence"/>
</dbReference>
<reference evidence="1" key="1">
    <citation type="submission" date="2021-05" db="EMBL/GenBank/DDBJ databases">
        <authorList>
            <person name="Pietrasiak N."/>
            <person name="Ward R."/>
            <person name="Stajich J.E."/>
            <person name="Kurbessoian T."/>
        </authorList>
    </citation>
    <scope>NUCLEOTIDE SEQUENCE</scope>
    <source>
        <strain evidence="1">CPER-KK1</strain>
    </source>
</reference>
<sequence>MTADIQKFYRATNPSLTLSADKAEDRKYYIDCASVRGGDIIGLVLTMEKFWSLVRIQKELSHF</sequence>
<dbReference type="AlphaFoldDB" id="A0A951PST3"/>
<evidence type="ECO:0000313" key="1">
    <source>
        <dbReference type="EMBL" id="MBW4548689.1"/>
    </source>
</evidence>
<gene>
    <name evidence="1" type="ORF">KME25_30430</name>
</gene>
<dbReference type="EMBL" id="JAHHIF010000069">
    <property type="protein sequence ID" value="MBW4548689.1"/>
    <property type="molecule type" value="Genomic_DNA"/>
</dbReference>
<name>A0A951PST3_9CYAN</name>
<protein>
    <submittedName>
        <fullName evidence="1">Uncharacterized protein</fullName>
    </submittedName>
</protein>
<organism evidence="1 2">
    <name type="scientific">Symplocastrum torsivum CPER-KK1</name>
    <dbReference type="NCBI Taxonomy" id="450513"/>
    <lineage>
        <taxon>Bacteria</taxon>
        <taxon>Bacillati</taxon>
        <taxon>Cyanobacteriota</taxon>
        <taxon>Cyanophyceae</taxon>
        <taxon>Oscillatoriophycideae</taxon>
        <taxon>Oscillatoriales</taxon>
        <taxon>Microcoleaceae</taxon>
        <taxon>Symplocastrum</taxon>
    </lineage>
</organism>
<proteinExistence type="predicted"/>
<accession>A0A951PST3</accession>
<evidence type="ECO:0000313" key="2">
    <source>
        <dbReference type="Proteomes" id="UP000753908"/>
    </source>
</evidence>
<comment type="caution">
    <text evidence="1">The sequence shown here is derived from an EMBL/GenBank/DDBJ whole genome shotgun (WGS) entry which is preliminary data.</text>
</comment>